<reference evidence="21" key="1">
    <citation type="submission" date="2016-11" db="EMBL/GenBank/DDBJ databases">
        <authorList>
            <person name="Varghese N."/>
            <person name="Submissions S."/>
        </authorList>
    </citation>
    <scope>NUCLEOTIDE SEQUENCE [LARGE SCALE GENOMIC DNA]</scope>
    <source>
        <strain evidence="21">DSM 18829</strain>
    </source>
</reference>
<keyword evidence="3" id="KW-1003">Cell membrane</keyword>
<evidence type="ECO:0000256" key="19">
    <source>
        <dbReference type="SAM" id="Phobius"/>
    </source>
</evidence>
<dbReference type="CDD" id="cd14265">
    <property type="entry name" value="UDPK_IM_like"/>
    <property type="match status" value="1"/>
</dbReference>
<dbReference type="Gene3D" id="1.10.287.3610">
    <property type="match status" value="1"/>
</dbReference>
<comment type="cofactor">
    <cofactor evidence="18">
        <name>Mg(2+)</name>
        <dbReference type="ChEBI" id="CHEBI:18420"/>
    </cofactor>
    <text evidence="18">Mn(2+), Zn(2+), Cd(2+) and Co(2+) support activity to lesser extents.</text>
</comment>
<feature type="active site" description="Proton acceptor" evidence="15">
    <location>
        <position position="72"/>
    </location>
</feature>
<evidence type="ECO:0000313" key="21">
    <source>
        <dbReference type="Proteomes" id="UP000184488"/>
    </source>
</evidence>
<keyword evidence="18" id="KW-0479">Metal-binding</keyword>
<dbReference type="GO" id="GO:0005886">
    <property type="term" value="C:plasma membrane"/>
    <property type="evidence" value="ECO:0007669"/>
    <property type="project" value="UniProtKB-SubCell"/>
</dbReference>
<keyword evidence="4" id="KW-0444">Lipid biosynthesis</keyword>
<feature type="transmembrane region" description="Helical" evidence="19">
    <location>
        <begin position="59"/>
        <end position="78"/>
    </location>
</feature>
<evidence type="ECO:0000256" key="4">
    <source>
        <dbReference type="ARBA" id="ARBA00022516"/>
    </source>
</evidence>
<evidence type="ECO:0000256" key="5">
    <source>
        <dbReference type="ARBA" id="ARBA00022679"/>
    </source>
</evidence>
<dbReference type="PANTHER" id="PTHR34299">
    <property type="entry name" value="DIACYLGLYCEROL KINASE"/>
    <property type="match status" value="1"/>
</dbReference>
<comment type="similarity">
    <text evidence="2">Belongs to the bacterial diacylglycerol kinase family.</text>
</comment>
<dbReference type="Pfam" id="PF01219">
    <property type="entry name" value="DAGK_prokar"/>
    <property type="match status" value="1"/>
</dbReference>
<feature type="binding site" evidence="18">
    <location>
        <position position="79"/>
    </location>
    <ligand>
        <name>a divalent metal cation</name>
        <dbReference type="ChEBI" id="CHEBI:60240"/>
    </ligand>
</feature>
<evidence type="ECO:0000256" key="11">
    <source>
        <dbReference type="ARBA" id="ARBA00023098"/>
    </source>
</evidence>
<keyword evidence="9 17" id="KW-0067">ATP-binding</keyword>
<dbReference type="AlphaFoldDB" id="A0A1M6ETL0"/>
<evidence type="ECO:0000256" key="16">
    <source>
        <dbReference type="PIRSR" id="PIRSR600829-2"/>
    </source>
</evidence>
<name>A0A1M6ETL0_9FLAO</name>
<dbReference type="InterPro" id="IPR000829">
    <property type="entry name" value="DAGK"/>
</dbReference>
<evidence type="ECO:0000256" key="3">
    <source>
        <dbReference type="ARBA" id="ARBA00022475"/>
    </source>
</evidence>
<evidence type="ECO:0000256" key="14">
    <source>
        <dbReference type="ARBA" id="ARBA00023264"/>
    </source>
</evidence>
<keyword evidence="10 19" id="KW-1133">Transmembrane helix</keyword>
<dbReference type="GO" id="GO:0046872">
    <property type="term" value="F:metal ion binding"/>
    <property type="evidence" value="ECO:0007669"/>
    <property type="project" value="UniProtKB-KW"/>
</dbReference>
<dbReference type="OrthoDB" id="1493837at2"/>
<dbReference type="PANTHER" id="PTHR34299:SF1">
    <property type="entry name" value="DIACYLGLYCEROL KINASE"/>
    <property type="match status" value="1"/>
</dbReference>
<evidence type="ECO:0000256" key="18">
    <source>
        <dbReference type="PIRSR" id="PIRSR600829-4"/>
    </source>
</evidence>
<keyword evidence="8 20" id="KW-0418">Kinase</keyword>
<feature type="binding site" evidence="18">
    <location>
        <position position="31"/>
    </location>
    <ligand>
        <name>a divalent metal cation</name>
        <dbReference type="ChEBI" id="CHEBI:60240"/>
    </ligand>
</feature>
<proteinExistence type="inferred from homology"/>
<evidence type="ECO:0000256" key="9">
    <source>
        <dbReference type="ARBA" id="ARBA00022840"/>
    </source>
</evidence>
<gene>
    <name evidence="20" type="ORF">SAMN05444363_1949</name>
</gene>
<comment type="subcellular location">
    <subcellularLocation>
        <location evidence="1">Cell membrane</location>
        <topology evidence="1">Multi-pass membrane protein</topology>
    </subcellularLocation>
</comment>
<dbReference type="GO" id="GO:0016301">
    <property type="term" value="F:kinase activity"/>
    <property type="evidence" value="ECO:0007669"/>
    <property type="project" value="UniProtKB-KW"/>
</dbReference>
<evidence type="ECO:0000256" key="10">
    <source>
        <dbReference type="ARBA" id="ARBA00022989"/>
    </source>
</evidence>
<keyword evidence="11" id="KW-0443">Lipid metabolism</keyword>
<keyword evidence="7 17" id="KW-0547">Nucleotide-binding</keyword>
<feature type="binding site" evidence="17">
    <location>
        <position position="79"/>
    </location>
    <ligand>
        <name>ATP</name>
        <dbReference type="ChEBI" id="CHEBI:30616"/>
    </ligand>
</feature>
<keyword evidence="12 19" id="KW-0472">Membrane</keyword>
<evidence type="ECO:0000256" key="15">
    <source>
        <dbReference type="PIRSR" id="PIRSR600829-1"/>
    </source>
</evidence>
<evidence type="ECO:0000256" key="8">
    <source>
        <dbReference type="ARBA" id="ARBA00022777"/>
    </source>
</evidence>
<dbReference type="RefSeq" id="WP_073310856.1">
    <property type="nucleotide sequence ID" value="NZ_FQZI01000003.1"/>
</dbReference>
<feature type="binding site" evidence="16">
    <location>
        <position position="72"/>
    </location>
    <ligand>
        <name>substrate</name>
    </ligand>
</feature>
<evidence type="ECO:0000256" key="13">
    <source>
        <dbReference type="ARBA" id="ARBA00023209"/>
    </source>
</evidence>
<feature type="binding site" evidence="17">
    <location>
        <position position="31"/>
    </location>
    <ligand>
        <name>ATP</name>
        <dbReference type="ChEBI" id="CHEBI:30616"/>
    </ligand>
</feature>
<keyword evidence="21" id="KW-1185">Reference proteome</keyword>
<feature type="transmembrane region" description="Helical" evidence="19">
    <location>
        <begin position="99"/>
        <end position="120"/>
    </location>
</feature>
<dbReference type="EMBL" id="FQZI01000003">
    <property type="protein sequence ID" value="SHI88792.1"/>
    <property type="molecule type" value="Genomic_DNA"/>
</dbReference>
<evidence type="ECO:0000313" key="20">
    <source>
        <dbReference type="EMBL" id="SHI88792.1"/>
    </source>
</evidence>
<keyword evidence="5" id="KW-0808">Transferase</keyword>
<keyword evidence="14" id="KW-1208">Phospholipid metabolism</keyword>
<keyword evidence="6 19" id="KW-0812">Transmembrane</keyword>
<dbReference type="GO" id="GO:0005524">
    <property type="term" value="F:ATP binding"/>
    <property type="evidence" value="ECO:0007669"/>
    <property type="project" value="UniProtKB-KW"/>
</dbReference>
<keyword evidence="13" id="KW-0594">Phospholipid biosynthesis</keyword>
<evidence type="ECO:0000256" key="6">
    <source>
        <dbReference type="ARBA" id="ARBA00022692"/>
    </source>
</evidence>
<dbReference type="GO" id="GO:0008654">
    <property type="term" value="P:phospholipid biosynthetic process"/>
    <property type="evidence" value="ECO:0007669"/>
    <property type="project" value="UniProtKB-KW"/>
</dbReference>
<feature type="binding site" evidence="17">
    <location>
        <begin position="97"/>
        <end position="98"/>
    </location>
    <ligand>
        <name>ATP</name>
        <dbReference type="ChEBI" id="CHEBI:30616"/>
    </ligand>
</feature>
<sequence>MKFQKDETLFTGRLKSMVFAFKGAVKLITTEHSVMVQSSLAVAMIIAGFYFEITKTEWMFQIFAFGLVLSIEGLNTAVEKIADFIHPDYHERIGFIKDIAAGAVFFAAMTAITIGLFIYLPRLV</sequence>
<evidence type="ECO:0000256" key="2">
    <source>
        <dbReference type="ARBA" id="ARBA00005967"/>
    </source>
</evidence>
<dbReference type="InterPro" id="IPR033717">
    <property type="entry name" value="UDPK"/>
</dbReference>
<evidence type="ECO:0000256" key="7">
    <source>
        <dbReference type="ARBA" id="ARBA00022741"/>
    </source>
</evidence>
<dbReference type="Proteomes" id="UP000184488">
    <property type="component" value="Unassembled WGS sequence"/>
</dbReference>
<dbReference type="InterPro" id="IPR036945">
    <property type="entry name" value="DAGK_sf"/>
</dbReference>
<keyword evidence="18" id="KW-0460">Magnesium</keyword>
<evidence type="ECO:0000256" key="12">
    <source>
        <dbReference type="ARBA" id="ARBA00023136"/>
    </source>
</evidence>
<evidence type="ECO:0000256" key="17">
    <source>
        <dbReference type="PIRSR" id="PIRSR600829-3"/>
    </source>
</evidence>
<dbReference type="STRING" id="415425.SAMN05444363_1949"/>
<organism evidence="20 21">
    <name type="scientific">Flavobacterium terrae</name>
    <dbReference type="NCBI Taxonomy" id="415425"/>
    <lineage>
        <taxon>Bacteria</taxon>
        <taxon>Pseudomonadati</taxon>
        <taxon>Bacteroidota</taxon>
        <taxon>Flavobacteriia</taxon>
        <taxon>Flavobacteriales</taxon>
        <taxon>Flavobacteriaceae</taxon>
        <taxon>Flavobacterium</taxon>
    </lineage>
</organism>
<feature type="transmembrane region" description="Helical" evidence="19">
    <location>
        <begin position="34"/>
        <end position="53"/>
    </location>
</feature>
<protein>
    <submittedName>
        <fullName evidence="20">Diacylglycerol kinase (ATP)</fullName>
    </submittedName>
</protein>
<accession>A0A1M6ETL0</accession>
<evidence type="ECO:0000256" key="1">
    <source>
        <dbReference type="ARBA" id="ARBA00004651"/>
    </source>
</evidence>